<evidence type="ECO:0000313" key="2">
    <source>
        <dbReference type="Proteomes" id="UP000236291"/>
    </source>
</evidence>
<reference evidence="1 2" key="2">
    <citation type="journal article" date="2017" name="Front. Plant Sci.">
        <title>Gene Classification and Mining of Molecular Markers Useful in Red Clover (Trifolium pratense) Breeding.</title>
        <authorList>
            <person name="Istvanek J."/>
            <person name="Dluhosova J."/>
            <person name="Dluhos P."/>
            <person name="Patkova L."/>
            <person name="Nedelnik J."/>
            <person name="Repkova J."/>
        </authorList>
    </citation>
    <scope>NUCLEOTIDE SEQUENCE [LARGE SCALE GENOMIC DNA]</scope>
    <source>
        <strain evidence="2">cv. Tatra</strain>
        <tissue evidence="1">Young leaves</tissue>
    </source>
</reference>
<proteinExistence type="predicted"/>
<reference evidence="1 2" key="1">
    <citation type="journal article" date="2014" name="Am. J. Bot.">
        <title>Genome assembly and annotation for red clover (Trifolium pratense; Fabaceae).</title>
        <authorList>
            <person name="Istvanek J."/>
            <person name="Jaros M."/>
            <person name="Krenek A."/>
            <person name="Repkova J."/>
        </authorList>
    </citation>
    <scope>NUCLEOTIDE SEQUENCE [LARGE SCALE GENOMIC DNA]</scope>
    <source>
        <strain evidence="2">cv. Tatra</strain>
        <tissue evidence="1">Young leaves</tissue>
    </source>
</reference>
<protein>
    <recommendedName>
        <fullName evidence="3">Defensin-like protein</fullName>
    </recommendedName>
</protein>
<accession>A0A2K3K9E2</accession>
<comment type="caution">
    <text evidence="1">The sequence shown here is derived from an EMBL/GenBank/DDBJ whole genome shotgun (WGS) entry which is preliminary data.</text>
</comment>
<evidence type="ECO:0000313" key="1">
    <source>
        <dbReference type="EMBL" id="PNX62898.1"/>
    </source>
</evidence>
<sequence>GIAIGSIGDISVGPPVGGLKCIGKCTTSQACGLDCVKKGYNKGGLCAGLELPEYTLCCCRR</sequence>
<dbReference type="Proteomes" id="UP000236291">
    <property type="component" value="Unassembled WGS sequence"/>
</dbReference>
<feature type="non-terminal residue" evidence="1">
    <location>
        <position position="1"/>
    </location>
</feature>
<organism evidence="1 2">
    <name type="scientific">Trifolium pratense</name>
    <name type="common">Red clover</name>
    <dbReference type="NCBI Taxonomy" id="57577"/>
    <lineage>
        <taxon>Eukaryota</taxon>
        <taxon>Viridiplantae</taxon>
        <taxon>Streptophyta</taxon>
        <taxon>Embryophyta</taxon>
        <taxon>Tracheophyta</taxon>
        <taxon>Spermatophyta</taxon>
        <taxon>Magnoliopsida</taxon>
        <taxon>eudicotyledons</taxon>
        <taxon>Gunneridae</taxon>
        <taxon>Pentapetalae</taxon>
        <taxon>rosids</taxon>
        <taxon>fabids</taxon>
        <taxon>Fabales</taxon>
        <taxon>Fabaceae</taxon>
        <taxon>Papilionoideae</taxon>
        <taxon>50 kb inversion clade</taxon>
        <taxon>NPAAA clade</taxon>
        <taxon>Hologalegina</taxon>
        <taxon>IRL clade</taxon>
        <taxon>Trifolieae</taxon>
        <taxon>Trifolium</taxon>
    </lineage>
</organism>
<gene>
    <name evidence="1" type="ORF">L195_g053229</name>
</gene>
<dbReference type="EMBL" id="ASHM01088904">
    <property type="protein sequence ID" value="PNX62898.1"/>
    <property type="molecule type" value="Genomic_DNA"/>
</dbReference>
<evidence type="ECO:0008006" key="3">
    <source>
        <dbReference type="Google" id="ProtNLM"/>
    </source>
</evidence>
<dbReference type="AlphaFoldDB" id="A0A2K3K9E2"/>
<name>A0A2K3K9E2_TRIPR</name>